<feature type="repeat" description="ANK" evidence="11">
    <location>
        <begin position="155"/>
        <end position="187"/>
    </location>
</feature>
<protein>
    <submittedName>
        <fullName evidence="12">Fem-1 homolog A</fullName>
    </submittedName>
</protein>
<comment type="similarity">
    <text evidence="10">Belongs to the fem-1 family.</text>
</comment>
<dbReference type="Proteomes" id="UP000694551">
    <property type="component" value="Unplaced"/>
</dbReference>
<feature type="repeat" description="ANK" evidence="11">
    <location>
        <begin position="121"/>
        <end position="154"/>
    </location>
</feature>
<comment type="subcellular location">
    <subcellularLocation>
        <location evidence="2">Cytoplasm</location>
    </subcellularLocation>
    <subcellularLocation>
        <location evidence="1">Mitochondrion</location>
    </subcellularLocation>
</comment>
<keyword evidence="4" id="KW-0963">Cytoplasm</keyword>
<name>A0A8D0EFU6_STROC</name>
<keyword evidence="5" id="KW-0677">Repeat</keyword>
<evidence type="ECO:0000256" key="9">
    <source>
        <dbReference type="ARBA" id="ARBA00023128"/>
    </source>
</evidence>
<dbReference type="InterPro" id="IPR011990">
    <property type="entry name" value="TPR-like_helical_dom_sf"/>
</dbReference>
<organism evidence="12 13">
    <name type="scientific">Strix occidentalis caurina</name>
    <name type="common">northern spotted owl</name>
    <dbReference type="NCBI Taxonomy" id="311401"/>
    <lineage>
        <taxon>Eukaryota</taxon>
        <taxon>Metazoa</taxon>
        <taxon>Chordata</taxon>
        <taxon>Craniata</taxon>
        <taxon>Vertebrata</taxon>
        <taxon>Euteleostomi</taxon>
        <taxon>Archelosauria</taxon>
        <taxon>Archosauria</taxon>
        <taxon>Dinosauria</taxon>
        <taxon>Saurischia</taxon>
        <taxon>Theropoda</taxon>
        <taxon>Coelurosauria</taxon>
        <taxon>Aves</taxon>
        <taxon>Neognathae</taxon>
        <taxon>Neoaves</taxon>
        <taxon>Telluraves</taxon>
        <taxon>Strigiformes</taxon>
        <taxon>Strigidae</taxon>
        <taxon>Strix</taxon>
    </lineage>
</organism>
<dbReference type="InterPro" id="IPR002110">
    <property type="entry name" value="Ankyrin_rpt"/>
</dbReference>
<keyword evidence="8 11" id="KW-0040">ANK repeat</keyword>
<dbReference type="PROSITE" id="PS50297">
    <property type="entry name" value="ANK_REP_REGION"/>
    <property type="match status" value="6"/>
</dbReference>
<dbReference type="SMART" id="SM00248">
    <property type="entry name" value="ANK"/>
    <property type="match status" value="8"/>
</dbReference>
<keyword evidence="9" id="KW-0496">Mitochondrion</keyword>
<evidence type="ECO:0000256" key="1">
    <source>
        <dbReference type="ARBA" id="ARBA00004173"/>
    </source>
</evidence>
<evidence type="ECO:0000256" key="7">
    <source>
        <dbReference type="ARBA" id="ARBA00022803"/>
    </source>
</evidence>
<feature type="repeat" description="ANK" evidence="11">
    <location>
        <begin position="461"/>
        <end position="506"/>
    </location>
</feature>
<evidence type="ECO:0000256" key="4">
    <source>
        <dbReference type="ARBA" id="ARBA00022490"/>
    </source>
</evidence>
<dbReference type="Gene3D" id="1.25.40.10">
    <property type="entry name" value="Tetratricopeptide repeat domain"/>
    <property type="match status" value="1"/>
</dbReference>
<evidence type="ECO:0000256" key="5">
    <source>
        <dbReference type="ARBA" id="ARBA00022737"/>
    </source>
</evidence>
<evidence type="ECO:0000256" key="8">
    <source>
        <dbReference type="ARBA" id="ARBA00023043"/>
    </source>
</evidence>
<comment type="pathway">
    <text evidence="3">Protein modification; protein ubiquitination.</text>
</comment>
<accession>A0A8D0EFU6</accession>
<reference evidence="12" key="1">
    <citation type="submission" date="2025-08" db="UniProtKB">
        <authorList>
            <consortium name="Ensembl"/>
        </authorList>
    </citation>
    <scope>IDENTIFICATION</scope>
</reference>
<evidence type="ECO:0000256" key="2">
    <source>
        <dbReference type="ARBA" id="ARBA00004496"/>
    </source>
</evidence>
<keyword evidence="6" id="KW-0833">Ubl conjugation pathway</keyword>
<reference evidence="12" key="2">
    <citation type="submission" date="2025-09" db="UniProtKB">
        <authorList>
            <consortium name="Ensembl"/>
        </authorList>
    </citation>
    <scope>IDENTIFICATION</scope>
</reference>
<dbReference type="GO" id="GO:0005737">
    <property type="term" value="C:cytoplasm"/>
    <property type="evidence" value="ECO:0007669"/>
    <property type="project" value="UniProtKB-SubCell"/>
</dbReference>
<evidence type="ECO:0000256" key="10">
    <source>
        <dbReference type="ARBA" id="ARBA00038500"/>
    </source>
</evidence>
<dbReference type="SUPFAM" id="SSF48403">
    <property type="entry name" value="Ankyrin repeat"/>
    <property type="match status" value="2"/>
</dbReference>
<evidence type="ECO:0000256" key="6">
    <source>
        <dbReference type="ARBA" id="ARBA00022786"/>
    </source>
</evidence>
<dbReference type="FunFam" id="1.25.40.20:FF:000076">
    <property type="entry name" value="Fem-1 homolog c (C.elegans)"/>
    <property type="match status" value="1"/>
</dbReference>
<dbReference type="InterPro" id="IPR036770">
    <property type="entry name" value="Ankyrin_rpt-contain_sf"/>
</dbReference>
<dbReference type="PRINTS" id="PR01415">
    <property type="entry name" value="ANKYRIN"/>
</dbReference>
<dbReference type="FunFam" id="1.25.40.10:FF:000104">
    <property type="entry name" value="Fem-1 homolog c (C.elegans)"/>
    <property type="match status" value="1"/>
</dbReference>
<dbReference type="Ensembl" id="ENSSOCT00000000032.1">
    <property type="protein sequence ID" value="ENSSOCP00000000031.1"/>
    <property type="gene ID" value="ENSSOCG00000000031.1"/>
</dbReference>
<dbReference type="PROSITE" id="PS50088">
    <property type="entry name" value="ANK_REPEAT"/>
    <property type="match status" value="7"/>
</dbReference>
<evidence type="ECO:0000313" key="13">
    <source>
        <dbReference type="Proteomes" id="UP000694551"/>
    </source>
</evidence>
<sequence>MDLRTAVYNAARDGKLKLLQKLLGSRSREELEALTAGPGGCDGPGGGSTPLLIAARHGHLEVVEYLLDHCGARVEEGGSVNFDGETIEGAPPLWAASAAGHLGVVRSLLDHGASVNQTTLTNSTPLRAACFDGHLEIVRYLVGERGADLEVANRHGHTCLMISCYKGHREIARYLLEKGADVNRRSVKGNTALHDCAESGSLEILQLLLRSKAPASVTASSQDEQQAPNLLGATFVDKKRDLLGAHKYWRRAMELRCEGGQYLPKPEPRQLVLAYDYSREVSSLEELEALITDPDEMRMQALLIRERILGPSHPDTSYYIRYRGAVYADSGNFERCINLWKYALDMQQGNLEPLSPMTASSFLSFAELFSYVLQDRSKGTLATHLGFSDLMGVLSKGVREVERALVHGKDPVVDSAQFTKTLAIILHLVFLLEKVECTPEQEHQKRQTIYRLLKCSPRAKNGFTPLHMAVDKDTTTVGRYPVGKFPSLHVVNLLLECGADPDSRDYDNNTPLHVAARNNCPLIMSALMEAGAHMDATNAFKQTAYELLDEKLLTKSMMQPFNYITLQCLAARALDKHKIPYKGFIPEELEAFIELH</sequence>
<keyword evidence="7" id="KW-0802">TPR repeat</keyword>
<evidence type="ECO:0000313" key="12">
    <source>
        <dbReference type="Ensembl" id="ENSSOCP00000000031.1"/>
    </source>
</evidence>
<feature type="repeat" description="ANK" evidence="11">
    <location>
        <begin position="46"/>
        <end position="69"/>
    </location>
</feature>
<dbReference type="PANTHER" id="PTHR24173:SF12">
    <property type="entry name" value="PROTEIN FEM-1 HOMOLOG A"/>
    <property type="match status" value="1"/>
</dbReference>
<evidence type="ECO:0000256" key="11">
    <source>
        <dbReference type="PROSITE-ProRule" id="PRU00023"/>
    </source>
</evidence>
<dbReference type="AlphaFoldDB" id="A0A8D0EFU6"/>
<proteinExistence type="inferred from homology"/>
<feature type="repeat" description="ANK" evidence="11">
    <location>
        <begin position="188"/>
        <end position="220"/>
    </location>
</feature>
<feature type="repeat" description="ANK" evidence="11">
    <location>
        <begin position="88"/>
        <end position="120"/>
    </location>
</feature>
<keyword evidence="13" id="KW-1185">Reference proteome</keyword>
<dbReference type="PANTHER" id="PTHR24173">
    <property type="entry name" value="ANKYRIN REPEAT CONTAINING"/>
    <property type="match status" value="1"/>
</dbReference>
<feature type="repeat" description="ANK" evidence="11">
    <location>
        <begin position="507"/>
        <end position="539"/>
    </location>
</feature>
<evidence type="ECO:0000256" key="3">
    <source>
        <dbReference type="ARBA" id="ARBA00004906"/>
    </source>
</evidence>
<dbReference type="Gene3D" id="1.25.40.20">
    <property type="entry name" value="Ankyrin repeat-containing domain"/>
    <property type="match status" value="3"/>
</dbReference>
<dbReference type="Pfam" id="PF12796">
    <property type="entry name" value="Ank_2"/>
    <property type="match status" value="3"/>
</dbReference>